<sequence>MSYIKLPYGKEKLSINIPDDRLAGLLVSKANSYTARDAEMSLVRDAIENPIDSIRLKDLVKGKNNIVMIASDHTRPVPSKVITPVLLKEIKDGNPDATLTILIATGFHRLTTKDELIYKFGEDIVNNKKIKFIVHDSSKNEDMIDLGTLPSGGKLLINKNAVNCDLLISEGFIEPHFFAGFSGGRKSVLPGVSSRTTVLANHCSEFIADEHARAGVLKDNPIHKDMVYAAKKANLAFIVNVVLDENKRVIKAFAGDYVKAHEKGCEFVDALSGVDAIPSDIVISTNGGYPLDQNIYQSVKGMTAAEATCNPGGVIIMVTNCVDGHGGQSLYDTFANEKSEEKIMQKFLATGRNETVPDQWESQILCRILLKYKVIMVTKAPKDMVHAMHMDYAETVPEAIKMADEYLEKQGKKNSKITVIPDGVSVIVRY</sequence>
<dbReference type="EMBL" id="LRDH01000099">
    <property type="protein sequence ID" value="PPV15467.1"/>
    <property type="molecule type" value="Genomic_DNA"/>
</dbReference>
<dbReference type="RefSeq" id="WP_043662705.1">
    <property type="nucleotide sequence ID" value="NZ_JSEG01000004.1"/>
</dbReference>
<accession>A0A2S7FBW9</accession>
<gene>
    <name evidence="3" type="ORF">AWN73_11880</name>
</gene>
<dbReference type="Pfam" id="PF09861">
    <property type="entry name" value="Lar_N"/>
    <property type="match status" value="1"/>
</dbReference>
<dbReference type="PANTHER" id="PTHR33171">
    <property type="entry name" value="LAR_N DOMAIN-CONTAINING PROTEIN"/>
    <property type="match status" value="1"/>
</dbReference>
<reference evidence="3 4" key="1">
    <citation type="submission" date="2016-01" db="EMBL/GenBank/DDBJ databases">
        <title>Characterization of the Clostridium difficile lineages that are prevalent in Hong Kong and China.</title>
        <authorList>
            <person name="Kwok J.S.-L."/>
            <person name="Lam W.-Y."/>
            <person name="Ip M."/>
            <person name="Chan T.-F."/>
            <person name="Hawkey P.M."/>
            <person name="Tsui S.K.-W."/>
        </authorList>
    </citation>
    <scope>NUCLEOTIDE SEQUENCE [LARGE SCALE GENOMIC DNA]</scope>
    <source>
        <strain evidence="3 4">300064</strain>
    </source>
</reference>
<dbReference type="InterPro" id="IPR048520">
    <property type="entry name" value="LarA_C"/>
</dbReference>
<dbReference type="AlphaFoldDB" id="A0A2S7FBW9"/>
<feature type="domain" description="LarA-like N-terminal" evidence="1">
    <location>
        <begin position="8"/>
        <end position="214"/>
    </location>
</feature>
<comment type="caution">
    <text evidence="3">The sequence shown here is derived from an EMBL/GenBank/DDBJ whole genome shotgun (WGS) entry which is preliminary data.</text>
</comment>
<dbReference type="InterPro" id="IPR018657">
    <property type="entry name" value="LarA-like_N"/>
</dbReference>
<dbReference type="Gene3D" id="3.40.50.11440">
    <property type="match status" value="1"/>
</dbReference>
<dbReference type="InterPro" id="IPR043166">
    <property type="entry name" value="LarA-like_C"/>
</dbReference>
<evidence type="ECO:0000259" key="2">
    <source>
        <dbReference type="Pfam" id="PF21113"/>
    </source>
</evidence>
<dbReference type="Gene3D" id="3.90.226.30">
    <property type="match status" value="1"/>
</dbReference>
<dbReference type="PANTHER" id="PTHR33171:SF17">
    <property type="entry name" value="LARA-LIKE N-TERMINAL DOMAIN-CONTAINING PROTEIN"/>
    <property type="match status" value="1"/>
</dbReference>
<evidence type="ECO:0000313" key="3">
    <source>
        <dbReference type="EMBL" id="PPV15467.1"/>
    </source>
</evidence>
<organism evidence="3 4">
    <name type="scientific">Clostridium butyricum</name>
    <dbReference type="NCBI Taxonomy" id="1492"/>
    <lineage>
        <taxon>Bacteria</taxon>
        <taxon>Bacillati</taxon>
        <taxon>Bacillota</taxon>
        <taxon>Clostridia</taxon>
        <taxon>Eubacteriales</taxon>
        <taxon>Clostridiaceae</taxon>
        <taxon>Clostridium</taxon>
    </lineage>
</organism>
<dbReference type="Proteomes" id="UP000238081">
    <property type="component" value="Unassembled WGS sequence"/>
</dbReference>
<dbReference type="GO" id="GO:0050043">
    <property type="term" value="F:lactate racemase activity"/>
    <property type="evidence" value="ECO:0007669"/>
    <property type="project" value="InterPro"/>
</dbReference>
<evidence type="ECO:0000259" key="1">
    <source>
        <dbReference type="Pfam" id="PF09861"/>
    </source>
</evidence>
<proteinExistence type="predicted"/>
<dbReference type="NCBIfam" id="NF033504">
    <property type="entry name" value="Ni_dep_LarA"/>
    <property type="match status" value="1"/>
</dbReference>
<name>A0A2S7FBW9_CLOBU</name>
<dbReference type="InterPro" id="IPR047926">
    <property type="entry name" value="Ni_dep_LarA"/>
</dbReference>
<evidence type="ECO:0000313" key="4">
    <source>
        <dbReference type="Proteomes" id="UP000238081"/>
    </source>
</evidence>
<protein>
    <submittedName>
        <fullName evidence="3">Lactate racemization operon protein LarA</fullName>
    </submittedName>
</protein>
<dbReference type="InterPro" id="IPR048068">
    <property type="entry name" value="LarA-like"/>
</dbReference>
<feature type="domain" description="Lactate racemase C-terminal" evidence="2">
    <location>
        <begin position="274"/>
        <end position="428"/>
    </location>
</feature>
<dbReference type="Pfam" id="PF21113">
    <property type="entry name" value="LarA_C"/>
    <property type="match status" value="1"/>
</dbReference>